<dbReference type="GO" id="GO:0003677">
    <property type="term" value="F:DNA binding"/>
    <property type="evidence" value="ECO:0007669"/>
    <property type="project" value="InterPro"/>
</dbReference>
<dbReference type="NCBIfam" id="TIGR02937">
    <property type="entry name" value="sigma70-ECF"/>
    <property type="match status" value="1"/>
</dbReference>
<dbReference type="CDD" id="cd06171">
    <property type="entry name" value="Sigma70_r4"/>
    <property type="match status" value="1"/>
</dbReference>
<dbReference type="InterPro" id="IPR013324">
    <property type="entry name" value="RNA_pol_sigma_r3/r4-like"/>
</dbReference>
<dbReference type="InterPro" id="IPR013249">
    <property type="entry name" value="RNA_pol_sigma70_r4_t2"/>
</dbReference>
<protein>
    <recommendedName>
        <fullName evidence="9">RNA polymerase subunit sigma-24</fullName>
    </recommendedName>
</protein>
<dbReference type="AlphaFoldDB" id="C9Y9G4"/>
<dbReference type="GO" id="GO:0016987">
    <property type="term" value="F:sigma factor activity"/>
    <property type="evidence" value="ECO:0007669"/>
    <property type="project" value="UniProtKB-KW"/>
</dbReference>
<keyword evidence="3" id="KW-0731">Sigma factor</keyword>
<keyword evidence="8" id="KW-0808">Transferase</keyword>
<evidence type="ECO:0000256" key="4">
    <source>
        <dbReference type="ARBA" id="ARBA00023163"/>
    </source>
</evidence>
<evidence type="ECO:0000256" key="5">
    <source>
        <dbReference type="SAM" id="MobiDB-lite"/>
    </source>
</evidence>
<proteinExistence type="inferred from homology"/>
<dbReference type="InterPro" id="IPR007627">
    <property type="entry name" value="RNA_pol_sigma70_r2"/>
</dbReference>
<accession>C9Y9G4</accession>
<dbReference type="InterPro" id="IPR014284">
    <property type="entry name" value="RNA_pol_sigma-70_dom"/>
</dbReference>
<keyword evidence="2" id="KW-0805">Transcription regulation</keyword>
<organism evidence="8">
    <name type="scientific">Curvibacter symbiont subsp. Hydra magnipapillata</name>
    <dbReference type="NCBI Taxonomy" id="667019"/>
    <lineage>
        <taxon>Bacteria</taxon>
        <taxon>Pseudomonadati</taxon>
        <taxon>Pseudomonadota</taxon>
        <taxon>Betaproteobacteria</taxon>
        <taxon>Burkholderiales</taxon>
        <taxon>Comamonadaceae</taxon>
        <taxon>Curvibacter</taxon>
    </lineage>
</organism>
<evidence type="ECO:0000256" key="3">
    <source>
        <dbReference type="ARBA" id="ARBA00023082"/>
    </source>
</evidence>
<dbReference type="GO" id="GO:0016779">
    <property type="term" value="F:nucleotidyltransferase activity"/>
    <property type="evidence" value="ECO:0007669"/>
    <property type="project" value="UniProtKB-KW"/>
</dbReference>
<evidence type="ECO:0000256" key="1">
    <source>
        <dbReference type="ARBA" id="ARBA00010641"/>
    </source>
</evidence>
<gene>
    <name evidence="8" type="ORF">Csp_A07650</name>
</gene>
<dbReference type="PANTHER" id="PTHR43133:SF62">
    <property type="entry name" value="RNA POLYMERASE SIGMA FACTOR SIGZ"/>
    <property type="match status" value="1"/>
</dbReference>
<reference evidence="8" key="1">
    <citation type="journal article" date="2010" name="Nature">
        <title>The dynamic genome of Hydra.</title>
        <authorList>
            <person name="Chapman J.A."/>
            <person name="Kirkness E.F."/>
            <person name="Simakov O."/>
            <person name="Hampson S.E."/>
            <person name="Mitros T."/>
            <person name="Weinmaier T."/>
            <person name="Rattei T."/>
            <person name="Balasubramanian P.G."/>
            <person name="Borman J."/>
            <person name="Busam D."/>
            <person name="Disbennett K."/>
            <person name="Pfannkoch C."/>
            <person name="Sumin N."/>
            <person name="Sutton G."/>
            <person name="Viswanathan L."/>
            <person name="Walenz B."/>
            <person name="Goodstein D.M."/>
            <person name="Hellsten U."/>
            <person name="Kawashima T."/>
            <person name="Prochnik S.E."/>
            <person name="Putnam N.H."/>
            <person name="Shu S."/>
            <person name="Blumberg B."/>
            <person name="Dana C.E."/>
            <person name="Gee L."/>
            <person name="Kibler D.F."/>
            <person name="Law L."/>
            <person name="Lindgens D."/>
            <person name="Martinez D.E."/>
            <person name="Peng J."/>
            <person name="Wigge P.A."/>
            <person name="Bertulat B."/>
            <person name="Guder C."/>
            <person name="Nakamura Y."/>
            <person name="Ozbek S."/>
            <person name="Watanabe H."/>
            <person name="Khalturin K."/>
            <person name="Hemmrich G."/>
            <person name="Franke A."/>
            <person name="Augustin R."/>
            <person name="Fraune S."/>
            <person name="Hayakawa E."/>
            <person name="Hayakawa S."/>
            <person name="Hirose M."/>
            <person name="Hwang J."/>
            <person name="Ikeo K."/>
            <person name="Nishimiya-Fujisawa C."/>
            <person name="Ogura A."/>
            <person name="Takahashi T."/>
            <person name="Steinmetz P.R."/>
            <person name="Zhang X."/>
            <person name="Aufschnaiter R."/>
            <person name="Eder M.K."/>
            <person name="Gorny A.K."/>
            <person name="Salvenmoser W."/>
            <person name="Heimberg A.M."/>
            <person name="Wheeler B.M."/>
            <person name="Peterson K.J."/>
            <person name="Boettger A."/>
            <person name="Tischler P."/>
            <person name="Wolf A."/>
            <person name="Gojobori T."/>
            <person name="Remington K.A."/>
            <person name="Strausberg R.L."/>
            <person name="Venter J."/>
            <person name="Technau U."/>
            <person name="Hobmayer B."/>
            <person name="Bosch T.C."/>
            <person name="Holstein T.W."/>
            <person name="Fujisawa T."/>
            <person name="Bode H.R."/>
            <person name="David C.N."/>
            <person name="Rokhsar D.S."/>
            <person name="Steele R.E."/>
        </authorList>
    </citation>
    <scope>NUCLEOTIDE SEQUENCE</scope>
</reference>
<feature type="domain" description="RNA polymerase sigma-70 region 2" evidence="6">
    <location>
        <begin position="95"/>
        <end position="162"/>
    </location>
</feature>
<dbReference type="SUPFAM" id="SSF88659">
    <property type="entry name" value="Sigma3 and sigma4 domains of RNA polymerase sigma factors"/>
    <property type="match status" value="1"/>
</dbReference>
<keyword evidence="4" id="KW-0804">Transcription</keyword>
<evidence type="ECO:0000259" key="6">
    <source>
        <dbReference type="Pfam" id="PF04542"/>
    </source>
</evidence>
<name>C9Y9G4_CURXX</name>
<feature type="domain" description="RNA polymerase sigma factor 70 region 4 type 2" evidence="7">
    <location>
        <begin position="199"/>
        <end position="250"/>
    </location>
</feature>
<dbReference type="InterPro" id="IPR039425">
    <property type="entry name" value="RNA_pol_sigma-70-like"/>
</dbReference>
<evidence type="ECO:0000256" key="2">
    <source>
        <dbReference type="ARBA" id="ARBA00023015"/>
    </source>
</evidence>
<sequence>MAESFEECWATKRDREIRLSPRIRRPPAPWIQIFEFNFFESASRVCAYSKHKPPTNAQPPKRPHNGAMNADHPDAKLIALLERIALKDQAALKSLYDECAGKLYGLALRVVSQREFAEDVLQEAFLNIWRSAPDYSASLSPPMAWMGLIVRSRALDLLRRRAAERTHLTQEIDETLADTLEGDGPTPLDTAQASEQAWALNQCLGRLESKQREVVNLAYMRDLSHSELATQLQLPLGTVKTWIRRGLDQLRLCMARFA</sequence>
<dbReference type="EMBL" id="FN543104">
    <property type="protein sequence ID" value="CBA28531.1"/>
    <property type="molecule type" value="Genomic_DNA"/>
</dbReference>
<keyword evidence="8" id="KW-0548">Nucleotidyltransferase</keyword>
<dbReference type="GO" id="GO:0006352">
    <property type="term" value="P:DNA-templated transcription initiation"/>
    <property type="evidence" value="ECO:0007669"/>
    <property type="project" value="InterPro"/>
</dbReference>
<evidence type="ECO:0008006" key="9">
    <source>
        <dbReference type="Google" id="ProtNLM"/>
    </source>
</evidence>
<dbReference type="Gene3D" id="1.10.10.10">
    <property type="entry name" value="Winged helix-like DNA-binding domain superfamily/Winged helix DNA-binding domain"/>
    <property type="match status" value="1"/>
</dbReference>
<dbReference type="Pfam" id="PF04542">
    <property type="entry name" value="Sigma70_r2"/>
    <property type="match status" value="1"/>
</dbReference>
<evidence type="ECO:0000313" key="8">
    <source>
        <dbReference type="EMBL" id="CBA28531.1"/>
    </source>
</evidence>
<dbReference type="Pfam" id="PF08281">
    <property type="entry name" value="Sigma70_r4_2"/>
    <property type="match status" value="1"/>
</dbReference>
<dbReference type="PANTHER" id="PTHR43133">
    <property type="entry name" value="RNA POLYMERASE ECF-TYPE SIGMA FACTO"/>
    <property type="match status" value="1"/>
</dbReference>
<comment type="similarity">
    <text evidence="1">Belongs to the sigma-70 factor family. ECF subfamily.</text>
</comment>
<evidence type="ECO:0000259" key="7">
    <source>
        <dbReference type="Pfam" id="PF08281"/>
    </source>
</evidence>
<dbReference type="Gene3D" id="1.10.1740.10">
    <property type="match status" value="1"/>
</dbReference>
<dbReference type="SUPFAM" id="SSF88946">
    <property type="entry name" value="Sigma2 domain of RNA polymerase sigma factors"/>
    <property type="match status" value="1"/>
</dbReference>
<feature type="region of interest" description="Disordered" evidence="5">
    <location>
        <begin position="50"/>
        <end position="69"/>
    </location>
</feature>
<dbReference type="InterPro" id="IPR013325">
    <property type="entry name" value="RNA_pol_sigma_r2"/>
</dbReference>
<dbReference type="InterPro" id="IPR036388">
    <property type="entry name" value="WH-like_DNA-bd_sf"/>
</dbReference>